<dbReference type="Proteomes" id="UP000030748">
    <property type="component" value="Unassembled WGS sequence"/>
</dbReference>
<evidence type="ECO:0000313" key="2">
    <source>
        <dbReference type="Proteomes" id="UP000030748"/>
    </source>
</evidence>
<proteinExistence type="predicted"/>
<sequence>MGSDRRVVETRLFEELVKSTDKQL</sequence>
<protein>
    <submittedName>
        <fullName evidence="1">Uncharacterized protein</fullName>
    </submittedName>
</protein>
<dbReference type="EMBL" id="KI630674">
    <property type="protein sequence ID" value="EYU34647.1"/>
    <property type="molecule type" value="Genomic_DNA"/>
</dbReference>
<gene>
    <name evidence="1" type="ORF">MIMGU_mgv1a0144422mg</name>
</gene>
<feature type="non-terminal residue" evidence="1">
    <location>
        <position position="24"/>
    </location>
</feature>
<organism evidence="1 2">
    <name type="scientific">Erythranthe guttata</name>
    <name type="common">Yellow monkey flower</name>
    <name type="synonym">Mimulus guttatus</name>
    <dbReference type="NCBI Taxonomy" id="4155"/>
    <lineage>
        <taxon>Eukaryota</taxon>
        <taxon>Viridiplantae</taxon>
        <taxon>Streptophyta</taxon>
        <taxon>Embryophyta</taxon>
        <taxon>Tracheophyta</taxon>
        <taxon>Spermatophyta</taxon>
        <taxon>Magnoliopsida</taxon>
        <taxon>eudicotyledons</taxon>
        <taxon>Gunneridae</taxon>
        <taxon>Pentapetalae</taxon>
        <taxon>asterids</taxon>
        <taxon>lamiids</taxon>
        <taxon>Lamiales</taxon>
        <taxon>Phrymaceae</taxon>
        <taxon>Erythranthe</taxon>
    </lineage>
</organism>
<dbReference type="AlphaFoldDB" id="A0A022R1Z1"/>
<accession>A0A022R1Z1</accession>
<evidence type="ECO:0000313" key="1">
    <source>
        <dbReference type="EMBL" id="EYU34647.1"/>
    </source>
</evidence>
<reference evidence="1 2" key="1">
    <citation type="journal article" date="2013" name="Proc. Natl. Acad. Sci. U.S.A.">
        <title>Fine-scale variation in meiotic recombination in Mimulus inferred from population shotgun sequencing.</title>
        <authorList>
            <person name="Hellsten U."/>
            <person name="Wright K.M."/>
            <person name="Jenkins J."/>
            <person name="Shu S."/>
            <person name="Yuan Y."/>
            <person name="Wessler S.R."/>
            <person name="Schmutz J."/>
            <person name="Willis J.H."/>
            <person name="Rokhsar D.S."/>
        </authorList>
    </citation>
    <scope>NUCLEOTIDE SEQUENCE [LARGE SCALE GENOMIC DNA]</scope>
    <source>
        <strain evidence="2">cv. DUN x IM62</strain>
    </source>
</reference>
<keyword evidence="2" id="KW-1185">Reference proteome</keyword>
<name>A0A022R1Z1_ERYGU</name>